<dbReference type="InterPro" id="IPR036388">
    <property type="entry name" value="WH-like_DNA-bd_sf"/>
</dbReference>
<organism evidence="5 6">
    <name type="scientific">Undibacterium pigrum</name>
    <dbReference type="NCBI Taxonomy" id="401470"/>
    <lineage>
        <taxon>Bacteria</taxon>
        <taxon>Pseudomonadati</taxon>
        <taxon>Pseudomonadota</taxon>
        <taxon>Betaproteobacteria</taxon>
        <taxon>Burkholderiales</taxon>
        <taxon>Oxalobacteraceae</taxon>
        <taxon>Undibacterium</taxon>
    </lineage>
</organism>
<dbReference type="Proteomes" id="UP000247792">
    <property type="component" value="Unassembled WGS sequence"/>
</dbReference>
<comment type="caution">
    <text evidence="5">The sequence shown here is derived from an EMBL/GenBank/DDBJ whole genome shotgun (WGS) entry which is preliminary data.</text>
</comment>
<dbReference type="AlphaFoldDB" id="A0A318JEU4"/>
<evidence type="ECO:0000256" key="1">
    <source>
        <dbReference type="ARBA" id="ARBA00023015"/>
    </source>
</evidence>
<keyword evidence="6" id="KW-1185">Reference proteome</keyword>
<evidence type="ECO:0000256" key="3">
    <source>
        <dbReference type="ARBA" id="ARBA00023163"/>
    </source>
</evidence>
<dbReference type="Gene3D" id="1.10.10.10">
    <property type="entry name" value="Winged helix-like DNA-binding domain superfamily/Winged helix DNA-binding domain"/>
    <property type="match status" value="1"/>
</dbReference>
<keyword evidence="3" id="KW-0804">Transcription</keyword>
<dbReference type="PROSITE" id="PS51118">
    <property type="entry name" value="HTH_HXLR"/>
    <property type="match status" value="1"/>
</dbReference>
<evidence type="ECO:0000313" key="5">
    <source>
        <dbReference type="EMBL" id="PXX47086.1"/>
    </source>
</evidence>
<dbReference type="InterPro" id="IPR036390">
    <property type="entry name" value="WH_DNA-bd_sf"/>
</dbReference>
<protein>
    <submittedName>
        <fullName evidence="5">HxlR family transcriptional regulator</fullName>
    </submittedName>
</protein>
<dbReference type="RefSeq" id="WP_110253496.1">
    <property type="nucleotide sequence ID" value="NZ_QJKB01000001.1"/>
</dbReference>
<evidence type="ECO:0000313" key="6">
    <source>
        <dbReference type="Proteomes" id="UP000247792"/>
    </source>
</evidence>
<evidence type="ECO:0000259" key="4">
    <source>
        <dbReference type="PROSITE" id="PS51118"/>
    </source>
</evidence>
<evidence type="ECO:0000256" key="2">
    <source>
        <dbReference type="ARBA" id="ARBA00023125"/>
    </source>
</evidence>
<proteinExistence type="predicted"/>
<dbReference type="EMBL" id="QJKB01000001">
    <property type="protein sequence ID" value="PXX47086.1"/>
    <property type="molecule type" value="Genomic_DNA"/>
</dbReference>
<keyword evidence="2" id="KW-0238">DNA-binding</keyword>
<sequence length="166" mass="18956">MERSSFSDFSCSIARTLEVIGEWWTLLILRDLFLGFERFDDIQRNLGVASNILTARLKKMMEQGIVERKTDAQDKRVWRYSLTQQGRDLYPVLLALTAWGDKWRTVEGQQPLLVRHQHCGHITSAIPACTICKEELRLENIHFEAGPGGRETPGTALMGQILGQKK</sequence>
<keyword evidence="1" id="KW-0805">Transcription regulation</keyword>
<gene>
    <name evidence="5" type="ORF">DFR42_101662</name>
</gene>
<dbReference type="PANTHER" id="PTHR33204:SF18">
    <property type="entry name" value="TRANSCRIPTIONAL REGULATORY PROTEIN"/>
    <property type="match status" value="1"/>
</dbReference>
<dbReference type="PANTHER" id="PTHR33204">
    <property type="entry name" value="TRANSCRIPTIONAL REGULATOR, MARR FAMILY"/>
    <property type="match status" value="1"/>
</dbReference>
<name>A0A318JEU4_9BURK</name>
<feature type="domain" description="HTH hxlR-type" evidence="4">
    <location>
        <begin position="11"/>
        <end position="108"/>
    </location>
</feature>
<accession>A0A318JEU4</accession>
<dbReference type="OrthoDB" id="9807069at2"/>
<dbReference type="InterPro" id="IPR002577">
    <property type="entry name" value="HTH_HxlR"/>
</dbReference>
<dbReference type="SUPFAM" id="SSF46785">
    <property type="entry name" value="Winged helix' DNA-binding domain"/>
    <property type="match status" value="1"/>
</dbReference>
<dbReference type="GO" id="GO:0003677">
    <property type="term" value="F:DNA binding"/>
    <property type="evidence" value="ECO:0007669"/>
    <property type="project" value="UniProtKB-KW"/>
</dbReference>
<dbReference type="Pfam" id="PF01638">
    <property type="entry name" value="HxlR"/>
    <property type="match status" value="1"/>
</dbReference>
<reference evidence="5 6" key="1">
    <citation type="submission" date="2018-05" db="EMBL/GenBank/DDBJ databases">
        <title>Genomic Encyclopedia of Type Strains, Phase IV (KMG-IV): sequencing the most valuable type-strain genomes for metagenomic binning, comparative biology and taxonomic classification.</title>
        <authorList>
            <person name="Goeker M."/>
        </authorList>
    </citation>
    <scope>NUCLEOTIDE SEQUENCE [LARGE SCALE GENOMIC DNA]</scope>
    <source>
        <strain evidence="5 6">DSM 19792</strain>
    </source>
</reference>